<evidence type="ECO:0000313" key="9">
    <source>
        <dbReference type="Proteomes" id="UP000422569"/>
    </source>
</evidence>
<comment type="similarity">
    <text evidence="1">Belongs to the TrbE/VirB4 family.</text>
</comment>
<dbReference type="SUPFAM" id="SSF52540">
    <property type="entry name" value="P-loop containing nucleoside triphosphate hydrolases"/>
    <property type="match status" value="1"/>
</dbReference>
<dbReference type="KEGG" id="mpar:F7D14_20870"/>
<dbReference type="GO" id="GO:0005524">
    <property type="term" value="F:ATP binding"/>
    <property type="evidence" value="ECO:0007669"/>
    <property type="project" value="UniProtKB-KW"/>
</dbReference>
<dbReference type="InterPro" id="IPR027417">
    <property type="entry name" value="P-loop_NTPase"/>
</dbReference>
<dbReference type="InterPro" id="IPR018145">
    <property type="entry name" value="CagE_TrbE_VirB_cntrl_dom"/>
</dbReference>
<evidence type="ECO:0000259" key="6">
    <source>
        <dbReference type="Pfam" id="PF03135"/>
    </source>
</evidence>
<accession>A0A6B8MBE5</accession>
<dbReference type="CDD" id="cd01127">
    <property type="entry name" value="TrwB_TraG_TraD_VirD4"/>
    <property type="match status" value="1"/>
</dbReference>
<protein>
    <recommendedName>
        <fullName evidence="5">Type IV secretion system protein virB4</fullName>
    </recommendedName>
</protein>
<evidence type="ECO:0000256" key="3">
    <source>
        <dbReference type="ARBA" id="ARBA00022840"/>
    </source>
</evidence>
<evidence type="ECO:0000256" key="4">
    <source>
        <dbReference type="ARBA" id="ARBA00023026"/>
    </source>
</evidence>
<sequence>MASIAMRIKAREVESGVHLPYLRHVTEHVVSLSTRALIATIRLSDVSFETADAANLNDLHAKLNLTLRNIADERLALWTHVIRSRATDYPEGTFHSDFARKLNEAYQARLVSDTFYGNELYLTLVWHPGRDAAERASLFFSRLARAQHGGAEVDVFGLKKLEDVSRDLLAALDRFSPRRLGLSERQGILFSEIGSFLQELVACERLPFPLVQGPIGPALYANRLIFGRETIEIRGPGGSRFAGVLAFKDYPATTRPGLLDGLLAAPFELVLAQSFAFLAKAEAKTVMTRKQNQLLSANDLAASQIDELDAALDDLESNRFVMGEHHLSLLVLAHAPRALLDKMSQARRILADAGAVVAREDLGLEAAFWAQLPGLFKYRARAGAITSRNFTGLSPFHAYPSGKAEGNHWGPAVAVLKTASGSPFHFSFHVGDLGNTFICGPSGSGKTAFLTFALAQAEKLKCQLVLFDKDRGAELFIRAIGGSYLALRSGRPTGCAPLKSFELTPSNIAFLGALVRKLVSVEGRPLSVADEQRIDNGLVALRDMPRHERSFSALRVFLGQRDTEGIGARLERWCKGQALGWALDADEDAISIDSHAFGFDMTEALDDPIIRTPLMMVLFRRVEELIDGRRIIIAIDEFWKALGDDAFRDLANDGLKTIRKKNGVMVFGTQSPRDALASPIAHTIVEQCPTQIFFPNARGQARDYVDGFHLTKAEFRLIREELSTESRRFLLKQGHEAVVAELDLMGVDDALAVLSGRTATVELADRLRAEVGDDPAKWLPLFHQRRKTLA</sequence>
<keyword evidence="4" id="KW-0843">Virulence</keyword>
<evidence type="ECO:0000256" key="1">
    <source>
        <dbReference type="ARBA" id="ARBA00006512"/>
    </source>
</evidence>
<evidence type="ECO:0000256" key="2">
    <source>
        <dbReference type="ARBA" id="ARBA00022741"/>
    </source>
</evidence>
<dbReference type="InterPro" id="IPR004346">
    <property type="entry name" value="CagE_TrbE_VirB"/>
</dbReference>
<keyword evidence="8" id="KW-0614">Plasmid</keyword>
<dbReference type="Gene3D" id="3.40.50.300">
    <property type="entry name" value="P-loop containing nucleotide triphosphate hydrolases"/>
    <property type="match status" value="1"/>
</dbReference>
<name>A0A6B8MBE5_9HYPH</name>
<evidence type="ECO:0000313" key="8">
    <source>
        <dbReference type="EMBL" id="QGN00042.1"/>
    </source>
</evidence>
<dbReference type="InterPro" id="IPR051162">
    <property type="entry name" value="T4SS_component"/>
</dbReference>
<organism evidence="8 9">
    <name type="scientific">Methylocystis parvus</name>
    <dbReference type="NCBI Taxonomy" id="134"/>
    <lineage>
        <taxon>Bacteria</taxon>
        <taxon>Pseudomonadati</taxon>
        <taxon>Pseudomonadota</taxon>
        <taxon>Alphaproteobacteria</taxon>
        <taxon>Hyphomicrobiales</taxon>
        <taxon>Methylocystaceae</taxon>
        <taxon>Methylocystis</taxon>
    </lineage>
</organism>
<keyword evidence="9" id="KW-1185">Reference proteome</keyword>
<dbReference type="AlphaFoldDB" id="A0A6B8MBE5"/>
<dbReference type="InterPro" id="IPR043964">
    <property type="entry name" value="P-loop_TraG"/>
</dbReference>
<keyword evidence="3" id="KW-0067">ATP-binding</keyword>
<dbReference type="PANTHER" id="PTHR30121:SF12">
    <property type="entry name" value="TYPE IV SECRETION SYSTEM PROTEIN CAGE"/>
    <property type="match status" value="1"/>
</dbReference>
<dbReference type="EMBL" id="CP044333">
    <property type="protein sequence ID" value="QGN00042.1"/>
    <property type="molecule type" value="Genomic_DNA"/>
</dbReference>
<reference evidence="8 9" key="1">
    <citation type="submission" date="2019-09" db="EMBL/GenBank/DDBJ databases">
        <title>Isolation and complete genome sequencing of Methylocystis species.</title>
        <authorList>
            <person name="Rumah B.L."/>
            <person name="Stead C.E."/>
            <person name="Stevens B.C."/>
            <person name="Minton N.P."/>
            <person name="Grosse-Honebrink A."/>
            <person name="Zhang Y."/>
        </authorList>
    </citation>
    <scope>NUCLEOTIDE SEQUENCE [LARGE SCALE GENOMIC DNA]</scope>
    <source>
        <strain evidence="8 9">BRCS2</strain>
        <plasmid evidence="8 9">unnamed2</plasmid>
    </source>
</reference>
<geneLocation type="plasmid" evidence="8">
    <name>unnamed2</name>
</geneLocation>
<keyword evidence="2" id="KW-0547">Nucleotide-binding</keyword>
<evidence type="ECO:0000259" key="7">
    <source>
        <dbReference type="Pfam" id="PF19044"/>
    </source>
</evidence>
<feature type="domain" description="TraG P-loop" evidence="7">
    <location>
        <begin position="571"/>
        <end position="694"/>
    </location>
</feature>
<feature type="domain" description="CagE TrbE VirB component of type IV transporter system central" evidence="6">
    <location>
        <begin position="179"/>
        <end position="381"/>
    </location>
</feature>
<dbReference type="Pfam" id="PF19044">
    <property type="entry name" value="P-loop_TraG"/>
    <property type="match status" value="1"/>
</dbReference>
<dbReference type="Proteomes" id="UP000422569">
    <property type="component" value="Plasmid unnamed2"/>
</dbReference>
<dbReference type="PANTHER" id="PTHR30121">
    <property type="entry name" value="UNCHARACTERIZED PROTEIN YJGR-RELATED"/>
    <property type="match status" value="1"/>
</dbReference>
<dbReference type="Pfam" id="PF03135">
    <property type="entry name" value="CagE_TrbE_VirB"/>
    <property type="match status" value="1"/>
</dbReference>
<dbReference type="NCBIfam" id="TIGR00929">
    <property type="entry name" value="VirB4_CagE"/>
    <property type="match status" value="1"/>
</dbReference>
<dbReference type="RefSeq" id="WP_026016453.1">
    <property type="nucleotide sequence ID" value="NZ_CP044333.1"/>
</dbReference>
<proteinExistence type="inferred from homology"/>
<evidence type="ECO:0000256" key="5">
    <source>
        <dbReference type="ARBA" id="ARBA00023635"/>
    </source>
</evidence>
<gene>
    <name evidence="8" type="ORF">F7D14_20870</name>
</gene>